<protein>
    <submittedName>
        <fullName evidence="1">Uncharacterized protein</fullName>
    </submittedName>
</protein>
<evidence type="ECO:0000313" key="1">
    <source>
        <dbReference type="EMBL" id="KJV06340.1"/>
    </source>
</evidence>
<sequence>MFDYLASKALCSNRLKRLALALLLVLLASAVLLWSDRHNRLVSERQTDGSAFQSMPIAILQHSSNPMMEEIRQGVLDGLRAQGFEDGHKLAITFYNPEGDLPTGNLMAQKSRRAAIA</sequence>
<reference evidence="2" key="1">
    <citation type="submission" date="2015-03" db="EMBL/GenBank/DDBJ databases">
        <title>Draft genome sequence of a novel methanotroph (Sn10-6) isolated from flooded ricefield rhizosphere in India.</title>
        <authorList>
            <person name="Pandit P.S."/>
            <person name="Pore S.D."/>
            <person name="Arora P."/>
            <person name="Kapse N.G."/>
            <person name="Dhakephalkar P.K."/>
            <person name="Rahalkar M.C."/>
        </authorList>
    </citation>
    <scope>NUCLEOTIDE SEQUENCE [LARGE SCALE GENOMIC DNA]</scope>
    <source>
        <strain evidence="2">Sn10-6</strain>
    </source>
</reference>
<name>A0A0F3IHQ9_9GAMM</name>
<proteinExistence type="predicted"/>
<dbReference type="EMBL" id="LAJX01000117">
    <property type="protein sequence ID" value="KJV06340.1"/>
    <property type="molecule type" value="Genomic_DNA"/>
</dbReference>
<dbReference type="OrthoDB" id="9776955at2"/>
<dbReference type="Gene3D" id="3.40.50.2300">
    <property type="match status" value="1"/>
</dbReference>
<keyword evidence="2" id="KW-1185">Reference proteome</keyword>
<dbReference type="RefSeq" id="WP_045779395.1">
    <property type="nucleotide sequence ID" value="NZ_LAJX01000117.1"/>
</dbReference>
<dbReference type="Proteomes" id="UP000033684">
    <property type="component" value="Unassembled WGS sequence"/>
</dbReference>
<comment type="caution">
    <text evidence="1">The sequence shown here is derived from an EMBL/GenBank/DDBJ whole genome shotgun (WGS) entry which is preliminary data.</text>
</comment>
<organism evidence="1 2">
    <name type="scientific">Methylocucumis oryzae</name>
    <dbReference type="NCBI Taxonomy" id="1632867"/>
    <lineage>
        <taxon>Bacteria</taxon>
        <taxon>Pseudomonadati</taxon>
        <taxon>Pseudomonadota</taxon>
        <taxon>Gammaproteobacteria</taxon>
        <taxon>Methylococcales</taxon>
        <taxon>Methylococcaceae</taxon>
        <taxon>Methylocucumis</taxon>
    </lineage>
</organism>
<reference evidence="1 2" key="2">
    <citation type="journal article" date="2016" name="Microb. Ecol.">
        <title>Genome Characteristics of a Novel Type I Methanotroph (Sn10-6) Isolated from a Flooded Indian Rice Field.</title>
        <authorList>
            <person name="Rahalkar M.C."/>
            <person name="Pandit P.S."/>
            <person name="Dhakephalkar P.K."/>
            <person name="Pore S."/>
            <person name="Arora P."/>
            <person name="Kapse N."/>
        </authorList>
    </citation>
    <scope>NUCLEOTIDE SEQUENCE [LARGE SCALE GENOMIC DNA]</scope>
    <source>
        <strain evidence="1 2">Sn10-6</strain>
    </source>
</reference>
<evidence type="ECO:0000313" key="2">
    <source>
        <dbReference type="Proteomes" id="UP000033684"/>
    </source>
</evidence>
<dbReference type="AlphaFoldDB" id="A0A0F3IHQ9"/>
<gene>
    <name evidence="1" type="ORF">VZ94_11935</name>
</gene>
<accession>A0A0F3IHQ9</accession>